<feature type="binding site" evidence="5">
    <location>
        <begin position="37"/>
        <end position="38"/>
    </location>
    <ligand>
        <name>FAD</name>
        <dbReference type="ChEBI" id="CHEBI:57692"/>
    </ligand>
</feature>
<keyword evidence="6" id="KW-0285">Flavoprotein</keyword>
<dbReference type="InterPro" id="IPR001613">
    <property type="entry name" value="Flavin_amine_oxidase"/>
</dbReference>
<dbReference type="OrthoDB" id="5046242at2759"/>
<evidence type="ECO:0000256" key="5">
    <source>
        <dbReference type="PIRSR" id="PIRSR601613-1"/>
    </source>
</evidence>
<dbReference type="PANTHER" id="PTHR43563:SF14">
    <property type="entry name" value="AMINE OXIDASE"/>
    <property type="match status" value="1"/>
</dbReference>
<evidence type="ECO:0000256" key="2">
    <source>
        <dbReference type="ARBA" id="ARBA00005995"/>
    </source>
</evidence>
<dbReference type="SUPFAM" id="SSF54373">
    <property type="entry name" value="FAD-linked reductases, C-terminal domain"/>
    <property type="match status" value="1"/>
</dbReference>
<dbReference type="EC" id="1.4.3.-" evidence="6"/>
<evidence type="ECO:0000256" key="1">
    <source>
        <dbReference type="ARBA" id="ARBA00001974"/>
    </source>
</evidence>
<dbReference type="Pfam" id="PF01593">
    <property type="entry name" value="Amino_oxidase"/>
    <property type="match status" value="1"/>
</dbReference>
<feature type="binding site" evidence="5">
    <location>
        <position position="245"/>
    </location>
    <ligand>
        <name>FAD</name>
        <dbReference type="ChEBI" id="CHEBI:57692"/>
    </ligand>
</feature>
<dbReference type="Gene3D" id="1.10.405.10">
    <property type="entry name" value="Guanine Nucleotide Dissociation Inhibitor, domain 1"/>
    <property type="match status" value="1"/>
</dbReference>
<evidence type="ECO:0000256" key="3">
    <source>
        <dbReference type="ARBA" id="ARBA00023002"/>
    </source>
</evidence>
<comment type="catalytic activity">
    <reaction evidence="4">
        <text>a secondary aliphatic amine + O2 + H2O = a primary amine + an aldehyde + H2O2</text>
        <dbReference type="Rhea" id="RHEA:26414"/>
        <dbReference type="ChEBI" id="CHEBI:15377"/>
        <dbReference type="ChEBI" id="CHEBI:15379"/>
        <dbReference type="ChEBI" id="CHEBI:16240"/>
        <dbReference type="ChEBI" id="CHEBI:17478"/>
        <dbReference type="ChEBI" id="CHEBI:58855"/>
        <dbReference type="ChEBI" id="CHEBI:65296"/>
        <dbReference type="EC" id="1.4.3.4"/>
    </reaction>
</comment>
<dbReference type="GO" id="GO:0097621">
    <property type="term" value="F:monoamine oxidase activity"/>
    <property type="evidence" value="ECO:0007669"/>
    <property type="project" value="UniProtKB-EC"/>
</dbReference>
<comment type="cofactor">
    <cofactor evidence="1 6">
        <name>FAD</name>
        <dbReference type="ChEBI" id="CHEBI:57692"/>
    </cofactor>
</comment>
<evidence type="ECO:0000259" key="7">
    <source>
        <dbReference type="Pfam" id="PF01593"/>
    </source>
</evidence>
<proteinExistence type="inferred from homology"/>
<accession>A0A9P9KA07</accession>
<feature type="binding site" evidence="5">
    <location>
        <position position="18"/>
    </location>
    <ligand>
        <name>FAD</name>
        <dbReference type="ChEBI" id="CHEBI:57692"/>
    </ligand>
</feature>
<name>A0A9P9KA07_FUSSL</name>
<dbReference type="Gene3D" id="3.90.660.10">
    <property type="match status" value="1"/>
</dbReference>
<evidence type="ECO:0000256" key="4">
    <source>
        <dbReference type="ARBA" id="ARBA00048448"/>
    </source>
</evidence>
<feature type="binding site" evidence="5">
    <location>
        <position position="350"/>
    </location>
    <ligand>
        <name>substrate</name>
    </ligand>
</feature>
<dbReference type="Gene3D" id="3.50.50.60">
    <property type="entry name" value="FAD/NAD(P)-binding domain"/>
    <property type="match status" value="1"/>
</dbReference>
<dbReference type="Proteomes" id="UP000736672">
    <property type="component" value="Unassembled WGS sequence"/>
</dbReference>
<keyword evidence="6" id="KW-0274">FAD</keyword>
<sequence length="465" mass="50569">MVSQPQKVQVVIVGAGLSGLRAATEIHAAGLSYVVLEAMDRVGGKILSVPSRDDGTALIDVGAAWINDTNQSEMYALAQKYGFELVKQRAEGLTLYQDAEGNVSVLPYGSPAKLTPEQQKEFDEVAHKVGEYVGRSNLENPHLGPDAAELDSLTIAQFAEKKFGGTLVARLFFTELAKGLVGTQPEEISALHLIDYIKSSGGLAIMMSDGKHGGQYLRNRQGQQQFAKNLAAELHPGTVKLSHPVKSIKQADDYILVSAANGTQFTADRVIVSIPTPLYPRIHFEPELPPAKKALGESNKLGCYSKTVFVFSSSWWRDAGLSGTVNSSGLITFSRDTAVPEDEQYSITCFHLGAPGLEWSKLQGQEKQDAVWREFQKMFSVVVDKVPEPIQVIQQDWTLEPWAWGAPSPFMVPGIMSGEPGQSIRDLVGRVHFIGSETALVWKGYMEGAVRSGVRGAQEVIEALV</sequence>
<reference evidence="8" key="1">
    <citation type="journal article" date="2021" name="Nat. Commun.">
        <title>Genetic determinants of endophytism in the Arabidopsis root mycobiome.</title>
        <authorList>
            <person name="Mesny F."/>
            <person name="Miyauchi S."/>
            <person name="Thiergart T."/>
            <person name="Pickel B."/>
            <person name="Atanasova L."/>
            <person name="Karlsson M."/>
            <person name="Huettel B."/>
            <person name="Barry K.W."/>
            <person name="Haridas S."/>
            <person name="Chen C."/>
            <person name="Bauer D."/>
            <person name="Andreopoulos W."/>
            <person name="Pangilinan J."/>
            <person name="LaButti K."/>
            <person name="Riley R."/>
            <person name="Lipzen A."/>
            <person name="Clum A."/>
            <person name="Drula E."/>
            <person name="Henrissat B."/>
            <person name="Kohler A."/>
            <person name="Grigoriev I.V."/>
            <person name="Martin F.M."/>
            <person name="Hacquard S."/>
        </authorList>
    </citation>
    <scope>NUCLEOTIDE SEQUENCE</scope>
    <source>
        <strain evidence="8">FSSC 5 MPI-SDFR-AT-0091</strain>
    </source>
</reference>
<dbReference type="SUPFAM" id="SSF51905">
    <property type="entry name" value="FAD/NAD(P)-binding domain"/>
    <property type="match status" value="1"/>
</dbReference>
<comment type="caution">
    <text evidence="8">The sequence shown here is derived from an EMBL/GenBank/DDBJ whole genome shotgun (WGS) entry which is preliminary data.</text>
</comment>
<dbReference type="EMBL" id="JAGTJS010000010">
    <property type="protein sequence ID" value="KAH7254847.1"/>
    <property type="molecule type" value="Genomic_DNA"/>
</dbReference>
<dbReference type="InterPro" id="IPR050703">
    <property type="entry name" value="Flavin_MAO"/>
</dbReference>
<gene>
    <name evidence="8" type="ORF">B0J15DRAFT_559291</name>
</gene>
<protein>
    <recommendedName>
        <fullName evidence="6">Amine oxidase</fullName>
        <ecNumber evidence="6">1.4.3.-</ecNumber>
    </recommendedName>
</protein>
<dbReference type="InterPro" id="IPR036188">
    <property type="entry name" value="FAD/NAD-bd_sf"/>
</dbReference>
<feature type="binding site" evidence="5">
    <location>
        <position position="437"/>
    </location>
    <ligand>
        <name>FAD</name>
        <dbReference type="ChEBI" id="CHEBI:57692"/>
    </ligand>
</feature>
<keyword evidence="9" id="KW-1185">Reference proteome</keyword>
<dbReference type="InterPro" id="IPR002937">
    <property type="entry name" value="Amino_oxidase"/>
</dbReference>
<evidence type="ECO:0000313" key="8">
    <source>
        <dbReference type="EMBL" id="KAH7254847.1"/>
    </source>
</evidence>
<comment type="similarity">
    <text evidence="2 6">Belongs to the flavin monoamine oxidase family.</text>
</comment>
<dbReference type="PRINTS" id="PR00757">
    <property type="entry name" value="AMINEOXDASEF"/>
</dbReference>
<organism evidence="8 9">
    <name type="scientific">Fusarium solani</name>
    <name type="common">Filamentous fungus</name>
    <dbReference type="NCBI Taxonomy" id="169388"/>
    <lineage>
        <taxon>Eukaryota</taxon>
        <taxon>Fungi</taxon>
        <taxon>Dikarya</taxon>
        <taxon>Ascomycota</taxon>
        <taxon>Pezizomycotina</taxon>
        <taxon>Sordariomycetes</taxon>
        <taxon>Hypocreomycetidae</taxon>
        <taxon>Hypocreales</taxon>
        <taxon>Nectriaceae</taxon>
        <taxon>Fusarium</taxon>
        <taxon>Fusarium solani species complex</taxon>
    </lineage>
</organism>
<evidence type="ECO:0000313" key="9">
    <source>
        <dbReference type="Proteomes" id="UP000736672"/>
    </source>
</evidence>
<dbReference type="AlphaFoldDB" id="A0A9P9KA07"/>
<dbReference type="PANTHER" id="PTHR43563">
    <property type="entry name" value="AMINE OXIDASE"/>
    <property type="match status" value="1"/>
</dbReference>
<evidence type="ECO:0000256" key="6">
    <source>
        <dbReference type="RuleBase" id="RU362067"/>
    </source>
</evidence>
<feature type="domain" description="Amine oxidase" evidence="7">
    <location>
        <begin position="17"/>
        <end position="461"/>
    </location>
</feature>
<keyword evidence="3 6" id="KW-0560">Oxidoreductase</keyword>